<reference evidence="2" key="1">
    <citation type="journal article" date="2019" name="Int. J. Syst. Evol. Microbiol.">
        <title>The Global Catalogue of Microorganisms (GCM) 10K type strain sequencing project: providing services to taxonomists for standard genome sequencing and annotation.</title>
        <authorList>
            <consortium name="The Broad Institute Genomics Platform"/>
            <consortium name="The Broad Institute Genome Sequencing Center for Infectious Disease"/>
            <person name="Wu L."/>
            <person name="Ma J."/>
        </authorList>
    </citation>
    <scope>NUCLEOTIDE SEQUENCE [LARGE SCALE GENOMIC DNA]</scope>
    <source>
        <strain evidence="2">CECT 7184</strain>
    </source>
</reference>
<gene>
    <name evidence="1" type="ORF">QW060_22290</name>
</gene>
<name>A0ABT8D2I5_9FLAO</name>
<protein>
    <submittedName>
        <fullName evidence="1">Uncharacterized protein</fullName>
    </submittedName>
</protein>
<comment type="caution">
    <text evidence="1">The sequence shown here is derived from an EMBL/GenBank/DDBJ whole genome shotgun (WGS) entry which is preliminary data.</text>
</comment>
<sequence length="153" mass="16391">MVLQLLVEVWNLGCRLRIFLNGESEGNLGIYTSKGGNVGVGGGAGFSFFGSKYNKDIATDFFDVKGFEGGYNAASIGVAGFWYSVTWSNTEGTHDEVYPGHRYPTTWTSRSLGYGSAPKTLSQVLGKAGKASATYSGGTSTLSREFKSKKVKK</sequence>
<accession>A0ABT8D2I5</accession>
<evidence type="ECO:0000313" key="1">
    <source>
        <dbReference type="EMBL" id="MDN3709690.1"/>
    </source>
</evidence>
<dbReference type="EMBL" id="JAUFQU010000052">
    <property type="protein sequence ID" value="MDN3709690.1"/>
    <property type="molecule type" value="Genomic_DNA"/>
</dbReference>
<keyword evidence="2" id="KW-1185">Reference proteome</keyword>
<organism evidence="1 2">
    <name type="scientific">Paenimyroides ceti</name>
    <dbReference type="NCBI Taxonomy" id="395087"/>
    <lineage>
        <taxon>Bacteria</taxon>
        <taxon>Pseudomonadati</taxon>
        <taxon>Bacteroidota</taxon>
        <taxon>Flavobacteriia</taxon>
        <taxon>Flavobacteriales</taxon>
        <taxon>Flavobacteriaceae</taxon>
        <taxon>Paenimyroides</taxon>
    </lineage>
</organism>
<dbReference type="Proteomes" id="UP001242368">
    <property type="component" value="Unassembled WGS sequence"/>
</dbReference>
<proteinExistence type="predicted"/>
<evidence type="ECO:0000313" key="2">
    <source>
        <dbReference type="Proteomes" id="UP001242368"/>
    </source>
</evidence>
<dbReference type="RefSeq" id="WP_290365178.1">
    <property type="nucleotide sequence ID" value="NZ_JAUFQU010000052.1"/>
</dbReference>